<name>A0AB34JLU2_PRYPA</name>
<dbReference type="GO" id="GO:0005525">
    <property type="term" value="F:GTP binding"/>
    <property type="evidence" value="ECO:0007669"/>
    <property type="project" value="InterPro"/>
</dbReference>
<evidence type="ECO:0000256" key="1">
    <source>
        <dbReference type="ARBA" id="ARBA00022741"/>
    </source>
</evidence>
<dbReference type="PANTHER" id="PTHR47978">
    <property type="match status" value="1"/>
</dbReference>
<evidence type="ECO:0000313" key="3">
    <source>
        <dbReference type="Proteomes" id="UP001515480"/>
    </source>
</evidence>
<dbReference type="SMART" id="SM00175">
    <property type="entry name" value="RAB"/>
    <property type="match status" value="1"/>
</dbReference>
<comment type="caution">
    <text evidence="2">The sequence shown here is derived from an EMBL/GenBank/DDBJ whole genome shotgun (WGS) entry which is preliminary data.</text>
</comment>
<organism evidence="2 3">
    <name type="scientific">Prymnesium parvum</name>
    <name type="common">Toxic golden alga</name>
    <dbReference type="NCBI Taxonomy" id="97485"/>
    <lineage>
        <taxon>Eukaryota</taxon>
        <taxon>Haptista</taxon>
        <taxon>Haptophyta</taxon>
        <taxon>Prymnesiophyceae</taxon>
        <taxon>Prymnesiales</taxon>
        <taxon>Prymnesiaceae</taxon>
        <taxon>Prymnesium</taxon>
    </lineage>
</organism>
<dbReference type="GO" id="GO:0003924">
    <property type="term" value="F:GTPase activity"/>
    <property type="evidence" value="ECO:0007669"/>
    <property type="project" value="InterPro"/>
</dbReference>
<accession>A0AB34JLU2</accession>
<evidence type="ECO:0000313" key="2">
    <source>
        <dbReference type="EMBL" id="KAL1523035.1"/>
    </source>
</evidence>
<protein>
    <submittedName>
        <fullName evidence="2">Uncharacterized protein</fullName>
    </submittedName>
</protein>
<dbReference type="Gene3D" id="3.40.50.300">
    <property type="entry name" value="P-loop containing nucleotide triphosphate hydrolases"/>
    <property type="match status" value="1"/>
</dbReference>
<dbReference type="InterPro" id="IPR027417">
    <property type="entry name" value="P-loop_NTPase"/>
</dbReference>
<keyword evidence="3" id="KW-1185">Reference proteome</keyword>
<gene>
    <name evidence="2" type="ORF">AB1Y20_017997</name>
</gene>
<sequence>MVLEVPPPRESCRIKVISMGEPNVGKSCLIKRYCEEKFVTKHVVTIGIDFGVKPVQVNGEAVKVNFFDMAGANHYRDIRVEFYKDAQGVLLVFDLCNKATFDALEGWLVEAEANGLRTPAMVLCGNKLDNKKRQVEEKDAKKWAAAHNCIAYFETSAKEGNNVKSMFETLFAKVVAMR</sequence>
<dbReference type="SMART" id="SM00174">
    <property type="entry name" value="RHO"/>
    <property type="match status" value="1"/>
</dbReference>
<dbReference type="FunFam" id="3.40.50.300:FF:001329">
    <property type="entry name" value="Small GTP-binding protein, putative"/>
    <property type="match status" value="1"/>
</dbReference>
<keyword evidence="1" id="KW-0547">Nucleotide-binding</keyword>
<dbReference type="SMART" id="SM00173">
    <property type="entry name" value="RAS"/>
    <property type="match status" value="1"/>
</dbReference>
<dbReference type="PROSITE" id="PS51419">
    <property type="entry name" value="RAB"/>
    <property type="match status" value="1"/>
</dbReference>
<proteinExistence type="predicted"/>
<dbReference type="PROSITE" id="PS51421">
    <property type="entry name" value="RAS"/>
    <property type="match status" value="1"/>
</dbReference>
<dbReference type="PRINTS" id="PR00449">
    <property type="entry name" value="RASTRNSFRMNG"/>
</dbReference>
<dbReference type="InterPro" id="IPR005225">
    <property type="entry name" value="Small_GTP-bd"/>
</dbReference>
<dbReference type="NCBIfam" id="TIGR00231">
    <property type="entry name" value="small_GTP"/>
    <property type="match status" value="1"/>
</dbReference>
<dbReference type="InterPro" id="IPR001806">
    <property type="entry name" value="Small_GTPase"/>
</dbReference>
<reference evidence="2 3" key="1">
    <citation type="journal article" date="2024" name="Science">
        <title>Giant polyketide synthase enzymes in the biosynthesis of giant marine polyether toxins.</title>
        <authorList>
            <person name="Fallon T.R."/>
            <person name="Shende V.V."/>
            <person name="Wierzbicki I.H."/>
            <person name="Pendleton A.L."/>
            <person name="Watervoot N.F."/>
            <person name="Auber R.P."/>
            <person name="Gonzalez D.J."/>
            <person name="Wisecaver J.H."/>
            <person name="Moore B.S."/>
        </authorList>
    </citation>
    <scope>NUCLEOTIDE SEQUENCE [LARGE SCALE GENOMIC DNA]</scope>
    <source>
        <strain evidence="2 3">12B1</strain>
    </source>
</reference>
<dbReference type="EMBL" id="JBGBPQ010000006">
    <property type="protein sequence ID" value="KAL1523035.1"/>
    <property type="molecule type" value="Genomic_DNA"/>
</dbReference>
<dbReference type="SUPFAM" id="SSF52540">
    <property type="entry name" value="P-loop containing nucleoside triphosphate hydrolases"/>
    <property type="match status" value="1"/>
</dbReference>
<dbReference type="AlphaFoldDB" id="A0AB34JLU2"/>
<dbReference type="Pfam" id="PF00071">
    <property type="entry name" value="Ras"/>
    <property type="match status" value="1"/>
</dbReference>
<dbReference type="Proteomes" id="UP001515480">
    <property type="component" value="Unassembled WGS sequence"/>
</dbReference>